<accession>A0A6J4K5K0</accession>
<reference evidence="2" key="1">
    <citation type="submission" date="2020-02" db="EMBL/GenBank/DDBJ databases">
        <authorList>
            <person name="Meier V. D."/>
        </authorList>
    </citation>
    <scope>NUCLEOTIDE SEQUENCE</scope>
    <source>
        <strain evidence="2">AVDCRST_MAG11</strain>
    </source>
</reference>
<gene>
    <name evidence="2" type="ORF">AVDCRST_MAG11-470</name>
</gene>
<name>A0A6J4K5K0_9BACT</name>
<organism evidence="2">
    <name type="scientific">uncultured Gemmatimonadaceae bacterium</name>
    <dbReference type="NCBI Taxonomy" id="246130"/>
    <lineage>
        <taxon>Bacteria</taxon>
        <taxon>Pseudomonadati</taxon>
        <taxon>Gemmatimonadota</taxon>
        <taxon>Gemmatimonadia</taxon>
        <taxon>Gemmatimonadales</taxon>
        <taxon>Gemmatimonadaceae</taxon>
        <taxon>environmental samples</taxon>
    </lineage>
</organism>
<evidence type="ECO:0000256" key="1">
    <source>
        <dbReference type="SAM" id="Phobius"/>
    </source>
</evidence>
<feature type="transmembrane region" description="Helical" evidence="1">
    <location>
        <begin position="37"/>
        <end position="55"/>
    </location>
</feature>
<keyword evidence="1" id="KW-0472">Membrane</keyword>
<protein>
    <submittedName>
        <fullName evidence="2">Uncharacterized protein</fullName>
    </submittedName>
</protein>
<evidence type="ECO:0000313" key="2">
    <source>
        <dbReference type="EMBL" id="CAA9295776.1"/>
    </source>
</evidence>
<dbReference type="AlphaFoldDB" id="A0A6J4K5K0"/>
<proteinExistence type="predicted"/>
<dbReference type="EMBL" id="CADCTU010000105">
    <property type="protein sequence ID" value="CAA9295776.1"/>
    <property type="molecule type" value="Genomic_DNA"/>
</dbReference>
<keyword evidence="1" id="KW-1133">Transmembrane helix</keyword>
<sequence>MAGATAAEVAALVAVVHTLLHRGMLARGLPSWRLADTLLTSPLLWTGATLLAAALNRLVALAALGSGAGVGAAVTAAVAGAAVAWFGMRAVGKLF</sequence>
<feature type="transmembrane region" description="Helical" evidence="1">
    <location>
        <begin position="6"/>
        <end position="25"/>
    </location>
</feature>
<feature type="transmembrane region" description="Helical" evidence="1">
    <location>
        <begin position="61"/>
        <end position="86"/>
    </location>
</feature>
<keyword evidence="1" id="KW-0812">Transmembrane</keyword>